<evidence type="ECO:0000256" key="1">
    <source>
        <dbReference type="ARBA" id="ARBA00004586"/>
    </source>
</evidence>
<reference evidence="12" key="3">
    <citation type="submission" date="2025-09" db="UniProtKB">
        <authorList>
            <consortium name="Ensembl"/>
        </authorList>
    </citation>
    <scope>IDENTIFICATION</scope>
</reference>
<evidence type="ECO:0000313" key="12">
    <source>
        <dbReference type="Ensembl" id="ENSEASP00005021452.2"/>
    </source>
</evidence>
<dbReference type="Gene3D" id="1.10.630.10">
    <property type="entry name" value="Cytochrome P450"/>
    <property type="match status" value="1"/>
</dbReference>
<keyword evidence="5" id="KW-0256">Endoplasmic reticulum</keyword>
<evidence type="ECO:0000313" key="13">
    <source>
        <dbReference type="Proteomes" id="UP000694387"/>
    </source>
</evidence>
<dbReference type="GO" id="GO:0005506">
    <property type="term" value="F:iron ion binding"/>
    <property type="evidence" value="ECO:0007669"/>
    <property type="project" value="InterPro"/>
</dbReference>
<dbReference type="PROSITE" id="PS00086">
    <property type="entry name" value="CYTOCHROME_P450"/>
    <property type="match status" value="1"/>
</dbReference>
<dbReference type="GO" id="GO:0005789">
    <property type="term" value="C:endoplasmic reticulum membrane"/>
    <property type="evidence" value="ECO:0007669"/>
    <property type="project" value="UniProtKB-SubCell"/>
</dbReference>
<sequence>MSRVGSLCRQGGRHLLQAVSLASKSLTSPSISLHHLLSMCVCLCVQISPLYETQSYGIRPWNEKGFIDLPFSWGQFENGEELQQLMKWVEKFLRACPHWLWGSEVDTLLGCDPDYMKVILGRSGESKTWYGLLWLNGQMWFQHWRMLTPDFHYDTLKPYMGLMGKWEGLISQDSHLDIFGHVSMMTLDAIMKYAVSHQGSVKTDRDSQSYIQVIGHLNNLVFPRMRNVFIQNDIIYRLTPDGCWSHQACQLAQEHTDQGIKLRMSHLQKEGELEKFRRKKRHLDFLDILLIARMANVSSHDTTASGISWILYALVTHPEHQQRFWEEIQSLLWDGASISWNHLDHLSDTTMCIKEALQLFPWVPGIGTELSKPLNIPDGCSLPRGLTIVLSFYALHHNPEVFDPSRMVLGPAQYSHAFPPFSGGSRNCIGKQFAMNDLNVAVALTLLHFELSPDPSRVPAPIPRIMLKSTNGIHLHLRKLL</sequence>
<dbReference type="PANTHER" id="PTHR24291">
    <property type="entry name" value="CYTOCHROME P450 FAMILY 4"/>
    <property type="match status" value="1"/>
</dbReference>
<evidence type="ECO:0000256" key="2">
    <source>
        <dbReference type="ARBA" id="ARBA00010617"/>
    </source>
</evidence>
<name>A0A8C4M5I2_EQUAS</name>
<dbReference type="Pfam" id="PF00067">
    <property type="entry name" value="p450"/>
    <property type="match status" value="1"/>
</dbReference>
<evidence type="ECO:0000256" key="7">
    <source>
        <dbReference type="ARBA" id="ARBA00023004"/>
    </source>
</evidence>
<evidence type="ECO:0000256" key="4">
    <source>
        <dbReference type="ARBA" id="ARBA00022723"/>
    </source>
</evidence>
<evidence type="ECO:0000256" key="5">
    <source>
        <dbReference type="ARBA" id="ARBA00022824"/>
    </source>
</evidence>
<dbReference type="InterPro" id="IPR002401">
    <property type="entry name" value="Cyt_P450_E_grp-I"/>
</dbReference>
<dbReference type="GeneTree" id="ENSGT00940000155173"/>
<dbReference type="InterPro" id="IPR050196">
    <property type="entry name" value="Cytochrome_P450_Monoox"/>
</dbReference>
<accession>A0A8C4M5I2</accession>
<comment type="cofactor">
    <cofactor evidence="10">
        <name>heme</name>
        <dbReference type="ChEBI" id="CHEBI:30413"/>
    </cofactor>
</comment>
<comment type="subcellular location">
    <subcellularLocation>
        <location evidence="1">Endoplasmic reticulum membrane</location>
    </subcellularLocation>
</comment>
<evidence type="ECO:0000256" key="3">
    <source>
        <dbReference type="ARBA" id="ARBA00022617"/>
    </source>
</evidence>
<keyword evidence="8 11" id="KW-0503">Monooxygenase</keyword>
<keyword evidence="3 10" id="KW-0349">Heme</keyword>
<evidence type="ECO:0000256" key="6">
    <source>
        <dbReference type="ARBA" id="ARBA00023002"/>
    </source>
</evidence>
<dbReference type="PRINTS" id="PR00385">
    <property type="entry name" value="P450"/>
</dbReference>
<dbReference type="GO" id="GO:0016712">
    <property type="term" value="F:oxidoreductase activity, acting on paired donors, with incorporation or reduction of molecular oxygen, reduced flavin or flavoprotein as one donor, and incorporation of one atom of oxygen"/>
    <property type="evidence" value="ECO:0007669"/>
    <property type="project" value="UniProtKB-ARBA"/>
</dbReference>
<reference evidence="12 13" key="1">
    <citation type="journal article" date="2020" name="Nat. Commun.">
        <title>Donkey genomes provide new insights into domestication and selection for coat color.</title>
        <authorList>
            <person name="Wang"/>
            <person name="C."/>
            <person name="Li"/>
            <person name="H."/>
            <person name="Guo"/>
            <person name="Y."/>
            <person name="Huang"/>
            <person name="J."/>
            <person name="Sun"/>
            <person name="Y."/>
            <person name="Min"/>
            <person name="J."/>
            <person name="Wang"/>
            <person name="J."/>
            <person name="Fang"/>
            <person name="X."/>
            <person name="Zhao"/>
            <person name="Z."/>
            <person name="Wang"/>
            <person name="S."/>
            <person name="Zhang"/>
            <person name="Y."/>
            <person name="Liu"/>
            <person name="Q."/>
            <person name="Jiang"/>
            <person name="Q."/>
            <person name="Wang"/>
            <person name="X."/>
            <person name="Guo"/>
            <person name="Y."/>
            <person name="Yang"/>
            <person name="C."/>
            <person name="Wang"/>
            <person name="Y."/>
            <person name="Tian"/>
            <person name="F."/>
            <person name="Zhuang"/>
            <person name="G."/>
            <person name="Fan"/>
            <person name="Y."/>
            <person name="Gao"/>
            <person name="Q."/>
            <person name="Li"/>
            <person name="Y."/>
            <person name="Ju"/>
            <person name="Z."/>
            <person name="Li"/>
            <person name="J."/>
            <person name="Li"/>
            <person name="R."/>
            <person name="Hou"/>
            <person name="M."/>
            <person name="Yang"/>
            <person name="G."/>
            <person name="Liu"/>
            <person name="G."/>
            <person name="Liu"/>
            <person name="W."/>
            <person name="Guo"/>
            <person name="J."/>
            <person name="Pan"/>
            <person name="S."/>
            <person name="Fan"/>
            <person name="G."/>
            <person name="Zhang"/>
            <person name="W."/>
            <person name="Zhang"/>
            <person name="R."/>
            <person name="Yu"/>
            <person name="J."/>
            <person name="Zhang"/>
            <person name="X."/>
            <person name="Yin"/>
            <person name="Q."/>
            <person name="Ji"/>
            <person name="C."/>
            <person name="Jin"/>
            <person name="Y."/>
            <person name="Yue"/>
            <person name="G."/>
            <person name="Liu"/>
            <person name="M."/>
            <person name="Xu"/>
            <person name="J."/>
            <person name="Liu"/>
            <person name="S."/>
            <person name="Jordana"/>
            <person name="J."/>
            <person name="Noce"/>
            <person name="A."/>
            <person name="Amills"/>
            <person name="M."/>
            <person name="Wu"/>
            <person name="D.D."/>
            <person name="Li"/>
            <person name="S."/>
            <person name="Zhou"/>
            <person name="X. and Zhong"/>
            <person name="J."/>
        </authorList>
    </citation>
    <scope>NUCLEOTIDE SEQUENCE [LARGE SCALE GENOMIC DNA]</scope>
</reference>
<keyword evidence="7 10" id="KW-0408">Iron</keyword>
<dbReference type="GO" id="GO:0020037">
    <property type="term" value="F:heme binding"/>
    <property type="evidence" value="ECO:0007669"/>
    <property type="project" value="InterPro"/>
</dbReference>
<dbReference type="InterPro" id="IPR001128">
    <property type="entry name" value="Cyt_P450"/>
</dbReference>
<dbReference type="Proteomes" id="UP000694387">
    <property type="component" value="Chromosome 5"/>
</dbReference>
<protein>
    <submittedName>
        <fullName evidence="12">Uncharacterized protein</fullName>
    </submittedName>
</protein>
<keyword evidence="6 11" id="KW-0560">Oxidoreductase</keyword>
<comment type="similarity">
    <text evidence="2 11">Belongs to the cytochrome P450 family.</text>
</comment>
<evidence type="ECO:0000256" key="9">
    <source>
        <dbReference type="ARBA" id="ARBA00023136"/>
    </source>
</evidence>
<dbReference type="SUPFAM" id="SSF48264">
    <property type="entry name" value="Cytochrome P450"/>
    <property type="match status" value="1"/>
</dbReference>
<keyword evidence="13" id="KW-1185">Reference proteome</keyword>
<dbReference type="InterPro" id="IPR036396">
    <property type="entry name" value="Cyt_P450_sf"/>
</dbReference>
<dbReference type="Ensembl" id="ENSEAST00005023287.2">
    <property type="protein sequence ID" value="ENSEASP00005021452.2"/>
    <property type="gene ID" value="ENSEASG00005010627.2"/>
</dbReference>
<dbReference type="InterPro" id="IPR017972">
    <property type="entry name" value="Cyt_P450_CS"/>
</dbReference>
<dbReference type="AlphaFoldDB" id="A0A8C4M5I2"/>
<reference evidence="12" key="2">
    <citation type="submission" date="2025-08" db="UniProtKB">
        <authorList>
            <consortium name="Ensembl"/>
        </authorList>
    </citation>
    <scope>IDENTIFICATION</scope>
</reference>
<keyword evidence="4 10" id="KW-0479">Metal-binding</keyword>
<dbReference type="PANTHER" id="PTHR24291:SF39">
    <property type="entry name" value="CYTOCHROME P450 4A11-RELATED"/>
    <property type="match status" value="1"/>
</dbReference>
<evidence type="ECO:0000256" key="11">
    <source>
        <dbReference type="RuleBase" id="RU000461"/>
    </source>
</evidence>
<organism evidence="12 13">
    <name type="scientific">Equus asinus</name>
    <name type="common">Donkey</name>
    <name type="synonym">Equus africanus asinus</name>
    <dbReference type="NCBI Taxonomy" id="9793"/>
    <lineage>
        <taxon>Eukaryota</taxon>
        <taxon>Metazoa</taxon>
        <taxon>Chordata</taxon>
        <taxon>Craniata</taxon>
        <taxon>Vertebrata</taxon>
        <taxon>Euteleostomi</taxon>
        <taxon>Mammalia</taxon>
        <taxon>Eutheria</taxon>
        <taxon>Laurasiatheria</taxon>
        <taxon>Perissodactyla</taxon>
        <taxon>Equidae</taxon>
        <taxon>Equus</taxon>
    </lineage>
</organism>
<dbReference type="PRINTS" id="PR00463">
    <property type="entry name" value="EP450I"/>
</dbReference>
<proteinExistence type="inferred from homology"/>
<feature type="binding site" description="axial binding residue" evidence="10">
    <location>
        <position position="428"/>
    </location>
    <ligand>
        <name>heme</name>
        <dbReference type="ChEBI" id="CHEBI:30413"/>
    </ligand>
    <ligandPart>
        <name>Fe</name>
        <dbReference type="ChEBI" id="CHEBI:18248"/>
    </ligandPart>
</feature>
<evidence type="ECO:0000256" key="10">
    <source>
        <dbReference type="PIRSR" id="PIRSR602401-1"/>
    </source>
</evidence>
<evidence type="ECO:0000256" key="8">
    <source>
        <dbReference type="ARBA" id="ARBA00023033"/>
    </source>
</evidence>
<keyword evidence="9" id="KW-0472">Membrane</keyword>
<dbReference type="GO" id="GO:0006629">
    <property type="term" value="P:lipid metabolic process"/>
    <property type="evidence" value="ECO:0007669"/>
    <property type="project" value="UniProtKB-ARBA"/>
</dbReference>